<accession>A0ABT8U9W0</accession>
<gene>
    <name evidence="2" type="ORF">Q2100_02305</name>
</gene>
<feature type="domain" description="NADH:ubiquinone oxidoreductase intermediate-associated protein 30" evidence="1">
    <location>
        <begin position="21"/>
        <end position="103"/>
    </location>
</feature>
<name>A0ABT8U9W0_9MYCO</name>
<dbReference type="EMBL" id="JAUMSQ010000007">
    <property type="protein sequence ID" value="MDO3634577.1"/>
    <property type="molecule type" value="Genomic_DNA"/>
</dbReference>
<dbReference type="RefSeq" id="WP_302912696.1">
    <property type="nucleotide sequence ID" value="NZ_JAUMSQ010000007.1"/>
</dbReference>
<organism evidence="2 3">
    <name type="scientific">Mycolicibacterium arseniciresistens</name>
    <dbReference type="NCBI Taxonomy" id="3062257"/>
    <lineage>
        <taxon>Bacteria</taxon>
        <taxon>Bacillati</taxon>
        <taxon>Actinomycetota</taxon>
        <taxon>Actinomycetes</taxon>
        <taxon>Mycobacteriales</taxon>
        <taxon>Mycobacteriaceae</taxon>
        <taxon>Mycolicibacterium</taxon>
    </lineage>
</organism>
<dbReference type="Proteomes" id="UP001168823">
    <property type="component" value="Unassembled WGS sequence"/>
</dbReference>
<dbReference type="InterPro" id="IPR008979">
    <property type="entry name" value="Galactose-bd-like_sf"/>
</dbReference>
<proteinExistence type="predicted"/>
<dbReference type="Pfam" id="PF08547">
    <property type="entry name" value="CIA30"/>
    <property type="match status" value="1"/>
</dbReference>
<evidence type="ECO:0000313" key="2">
    <source>
        <dbReference type="EMBL" id="MDO3634577.1"/>
    </source>
</evidence>
<dbReference type="InterPro" id="IPR013857">
    <property type="entry name" value="NADH-UbQ_OxRdtase-assoc_prot30"/>
</dbReference>
<dbReference type="SUPFAM" id="SSF49785">
    <property type="entry name" value="Galactose-binding domain-like"/>
    <property type="match status" value="1"/>
</dbReference>
<evidence type="ECO:0000313" key="3">
    <source>
        <dbReference type="Proteomes" id="UP001168823"/>
    </source>
</evidence>
<comment type="caution">
    <text evidence="2">The sequence shown here is derived from an EMBL/GenBank/DDBJ whole genome shotgun (WGS) entry which is preliminary data.</text>
</comment>
<reference evidence="2" key="1">
    <citation type="submission" date="2023-07" db="EMBL/GenBank/DDBJ databases">
        <title>Mycolicibacterium sp. nov., a novel bacterial species.</title>
        <authorList>
            <person name="Cao Y."/>
        </authorList>
    </citation>
    <scope>NUCLEOTIDE SEQUENCE</scope>
    <source>
        <strain evidence="2">KC 300</strain>
    </source>
</reference>
<evidence type="ECO:0000259" key="1">
    <source>
        <dbReference type="Pfam" id="PF08547"/>
    </source>
</evidence>
<sequence>MSSAATQIGVGPKRPARRVHALGDGKTYLLKVGAEGQPWSYVQRFPTEADVQWIYDLPIEGFQPVGMRLDPAPDAPQTLDPSRISQVSVYILDKQQGSFEITISAIDATA</sequence>
<keyword evidence="3" id="KW-1185">Reference proteome</keyword>
<protein>
    <submittedName>
        <fullName evidence="2">CIA30 family protein</fullName>
    </submittedName>
</protein>